<dbReference type="PIRSF" id="PIRSF002889">
    <property type="entry name" value="Rod_FlgB"/>
    <property type="match status" value="1"/>
</dbReference>
<dbReference type="RefSeq" id="WP_153340496.1">
    <property type="nucleotide sequence ID" value="NZ_WIVE01000002.1"/>
</dbReference>
<accession>A0A7X1ZAZ5</accession>
<evidence type="ECO:0000256" key="2">
    <source>
        <dbReference type="ARBA" id="ARBA00009677"/>
    </source>
</evidence>
<evidence type="ECO:0000313" key="8">
    <source>
        <dbReference type="EMBL" id="MQX35225.1"/>
    </source>
</evidence>
<keyword evidence="8" id="KW-0969">Cilium</keyword>
<evidence type="ECO:0000256" key="4">
    <source>
        <dbReference type="ARBA" id="ARBA00023143"/>
    </source>
</evidence>
<dbReference type="OrthoDB" id="9788334at2"/>
<dbReference type="GO" id="GO:0030694">
    <property type="term" value="C:bacterial-type flagellum basal body, rod"/>
    <property type="evidence" value="ECO:0007669"/>
    <property type="project" value="InterPro"/>
</dbReference>
<keyword evidence="8" id="KW-0282">Flagellum</keyword>
<dbReference type="Proteomes" id="UP000434582">
    <property type="component" value="Unassembled WGS sequence"/>
</dbReference>
<dbReference type="GO" id="GO:0071973">
    <property type="term" value="P:bacterial-type flagellum-dependent cell motility"/>
    <property type="evidence" value="ECO:0007669"/>
    <property type="project" value="InterPro"/>
</dbReference>
<sequence>MDLSKFALFRMAQTTMNWSAQRQKVLAQNVAHINTPDYRPKDLKELDFRRMATEAARPEPVRATMTHAAHQPGTREEPGQFAARESRRTFETTLDDNTVVLEEQMRKIGSTKSQFMLATNLFERNLRMLKTALGRQGG</sequence>
<name>A0A7X1ZAZ5_9PROT</name>
<comment type="subcellular location">
    <subcellularLocation>
        <location evidence="1 6">Bacterial flagellum basal body</location>
    </subcellularLocation>
</comment>
<dbReference type="AlphaFoldDB" id="A0A7X1ZAZ5"/>
<evidence type="ECO:0000256" key="3">
    <source>
        <dbReference type="ARBA" id="ARBA00014376"/>
    </source>
</evidence>
<comment type="similarity">
    <text evidence="2 6">Belongs to the flagella basal body rod proteins family.</text>
</comment>
<dbReference type="InterPro" id="IPR006300">
    <property type="entry name" value="FlgB"/>
</dbReference>
<feature type="region of interest" description="Disordered" evidence="7">
    <location>
        <begin position="54"/>
        <end position="86"/>
    </location>
</feature>
<gene>
    <name evidence="8" type="ORF">GHC57_01695</name>
</gene>
<evidence type="ECO:0000256" key="6">
    <source>
        <dbReference type="PIRNR" id="PIRNR002889"/>
    </source>
</evidence>
<comment type="subunit">
    <text evidence="6">The basal body constitutes a major portion of the flagellar organelle and consists of a number of rings mounted on a central rod.</text>
</comment>
<keyword evidence="8" id="KW-0966">Cell projection</keyword>
<feature type="compositionally biased region" description="Basic and acidic residues" evidence="7">
    <location>
        <begin position="73"/>
        <end position="86"/>
    </location>
</feature>
<keyword evidence="9" id="KW-1185">Reference proteome</keyword>
<protein>
    <recommendedName>
        <fullName evidence="3 6">Flagellar basal body rod protein FlgB</fullName>
    </recommendedName>
</protein>
<keyword evidence="4 6" id="KW-0975">Bacterial flagellum</keyword>
<evidence type="ECO:0000313" key="9">
    <source>
        <dbReference type="Proteomes" id="UP000434582"/>
    </source>
</evidence>
<comment type="function">
    <text evidence="5 6">Structural component of flagellum, the bacterial motility apparatus. Part of the rod structure of flagellar basal body.</text>
</comment>
<comment type="caution">
    <text evidence="8">The sequence shown here is derived from an EMBL/GenBank/DDBJ whole genome shotgun (WGS) entry which is preliminary data.</text>
</comment>
<evidence type="ECO:0000256" key="1">
    <source>
        <dbReference type="ARBA" id="ARBA00004117"/>
    </source>
</evidence>
<evidence type="ECO:0000256" key="7">
    <source>
        <dbReference type="SAM" id="MobiDB-lite"/>
    </source>
</evidence>
<proteinExistence type="inferred from homology"/>
<reference evidence="8 9" key="1">
    <citation type="submission" date="2019-10" db="EMBL/GenBank/DDBJ databases">
        <title>Draft whole-genome sequence of the purple nonsulfur photosynthetic bacterium Roseospira navarrensis DSM 15114.</title>
        <authorList>
            <person name="Kyndt J.A."/>
            <person name="Meyer T.E."/>
        </authorList>
    </citation>
    <scope>NUCLEOTIDE SEQUENCE [LARGE SCALE GENOMIC DNA]</scope>
    <source>
        <strain evidence="8 9">DSM 15114</strain>
    </source>
</reference>
<evidence type="ECO:0000256" key="5">
    <source>
        <dbReference type="ARBA" id="ARBA00024934"/>
    </source>
</evidence>
<dbReference type="EMBL" id="WIVE01000002">
    <property type="protein sequence ID" value="MQX35225.1"/>
    <property type="molecule type" value="Genomic_DNA"/>
</dbReference>
<organism evidence="8 9">
    <name type="scientific">Roseospira navarrensis</name>
    <dbReference type="NCBI Taxonomy" id="140058"/>
    <lineage>
        <taxon>Bacteria</taxon>
        <taxon>Pseudomonadati</taxon>
        <taxon>Pseudomonadota</taxon>
        <taxon>Alphaproteobacteria</taxon>
        <taxon>Rhodospirillales</taxon>
        <taxon>Rhodospirillaceae</taxon>
        <taxon>Roseospira</taxon>
    </lineage>
</organism>